<dbReference type="Pfam" id="PF13411">
    <property type="entry name" value="MerR_1"/>
    <property type="match status" value="1"/>
</dbReference>
<evidence type="ECO:0000259" key="2">
    <source>
        <dbReference type="PROSITE" id="PS50937"/>
    </source>
</evidence>
<dbReference type="PRINTS" id="PR00040">
    <property type="entry name" value="HTHMERR"/>
</dbReference>
<organism evidence="3 4">
    <name type="scientific">Corynebacterium sphenisci DSM 44792</name>
    <dbReference type="NCBI Taxonomy" id="1437874"/>
    <lineage>
        <taxon>Bacteria</taxon>
        <taxon>Bacillati</taxon>
        <taxon>Actinomycetota</taxon>
        <taxon>Actinomycetes</taxon>
        <taxon>Mycobacteriales</taxon>
        <taxon>Corynebacteriaceae</taxon>
        <taxon>Corynebacterium</taxon>
    </lineage>
</organism>
<keyword evidence="4" id="KW-1185">Reference proteome</keyword>
<keyword evidence="1" id="KW-0238">DNA-binding</keyword>
<dbReference type="EMBL" id="CP009248">
    <property type="protein sequence ID" value="APT91156.1"/>
    <property type="molecule type" value="Genomic_DNA"/>
</dbReference>
<dbReference type="SMART" id="SM00422">
    <property type="entry name" value="HTH_MERR"/>
    <property type="match status" value="1"/>
</dbReference>
<dbReference type="InterPro" id="IPR009061">
    <property type="entry name" value="DNA-bd_dom_put_sf"/>
</dbReference>
<dbReference type="GO" id="GO:0003700">
    <property type="term" value="F:DNA-binding transcription factor activity"/>
    <property type="evidence" value="ECO:0007669"/>
    <property type="project" value="InterPro"/>
</dbReference>
<evidence type="ECO:0000313" key="4">
    <source>
        <dbReference type="Proteomes" id="UP000185469"/>
    </source>
</evidence>
<dbReference type="InterPro" id="IPR047057">
    <property type="entry name" value="MerR_fam"/>
</dbReference>
<dbReference type="Gene3D" id="1.10.1660.10">
    <property type="match status" value="1"/>
</dbReference>
<dbReference type="STRING" id="1437874.CSPHI_09175"/>
<dbReference type="KEGG" id="csph:CSPHI_09175"/>
<dbReference type="PROSITE" id="PS50937">
    <property type="entry name" value="HTH_MERR_2"/>
    <property type="match status" value="1"/>
</dbReference>
<protein>
    <recommendedName>
        <fullName evidence="2">HTH merR-type domain-containing protein</fullName>
    </recommendedName>
</protein>
<dbReference type="SUPFAM" id="SSF46955">
    <property type="entry name" value="Putative DNA-binding domain"/>
    <property type="match status" value="1"/>
</dbReference>
<evidence type="ECO:0000313" key="3">
    <source>
        <dbReference type="EMBL" id="APT91156.1"/>
    </source>
</evidence>
<evidence type="ECO:0000256" key="1">
    <source>
        <dbReference type="ARBA" id="ARBA00023125"/>
    </source>
</evidence>
<feature type="domain" description="HTH merR-type" evidence="2">
    <location>
        <begin position="1"/>
        <end position="68"/>
    </location>
</feature>
<dbReference type="AlphaFoldDB" id="A0A1L7CZ37"/>
<reference evidence="3 4" key="1">
    <citation type="submission" date="2014-08" db="EMBL/GenBank/DDBJ databases">
        <title>Complete genome sequence of Corynebacterium sphenisci CECT 5990(T) (=DSM 44792(T)), isolated from healthy wild penguins.</title>
        <authorList>
            <person name="Ruckert C."/>
            <person name="Albersmeier A."/>
            <person name="Winkler A."/>
            <person name="Kalinowski J."/>
        </authorList>
    </citation>
    <scope>NUCLEOTIDE SEQUENCE [LARGE SCALE GENOMIC DNA]</scope>
    <source>
        <strain evidence="3 4">DSM 44792</strain>
    </source>
</reference>
<dbReference type="InterPro" id="IPR000551">
    <property type="entry name" value="MerR-type_HTH_dom"/>
</dbReference>
<dbReference type="GO" id="GO:0003677">
    <property type="term" value="F:DNA binding"/>
    <property type="evidence" value="ECO:0007669"/>
    <property type="project" value="UniProtKB-KW"/>
</dbReference>
<name>A0A1L7CZ37_9CORY</name>
<proteinExistence type="predicted"/>
<dbReference type="PANTHER" id="PTHR30204">
    <property type="entry name" value="REDOX-CYCLING DRUG-SENSING TRANSCRIPTIONAL ACTIVATOR SOXR"/>
    <property type="match status" value="1"/>
</dbReference>
<gene>
    <name evidence="3" type="ORF">CSPHI_09175</name>
</gene>
<dbReference type="Proteomes" id="UP000185469">
    <property type="component" value="Chromosome"/>
</dbReference>
<sequence length="230" mass="24669">MGLAELAARSGVGARTIRFYTTRGLLPAPARRGRAAVYGPGHLARLELIRTLQATGLSLNAIGDYLRRLPADASEEAIALHGALLAPWTADPAEHLDDAGLDERAGRALDEADRALLVQLRIIEADPRGGWQVRGGTLAEGIALLDAGLPPDAAEAARRLIDEHVAAIAEGLTEVFRERIWPRYRAGALDREAMLRIAGTFQPLTVSALVAALGDAVDVTKRRTVEGRRR</sequence>
<dbReference type="PANTHER" id="PTHR30204:SF93">
    <property type="entry name" value="HTH MERR-TYPE DOMAIN-CONTAINING PROTEIN"/>
    <property type="match status" value="1"/>
</dbReference>
<accession>A0A1L7CZ37</accession>